<organism evidence="8 9">
    <name type="scientific">Muribaculum gordoncarteri</name>
    <dbReference type="NCBI Taxonomy" id="2530390"/>
    <lineage>
        <taxon>Bacteria</taxon>
        <taxon>Pseudomonadati</taxon>
        <taxon>Bacteroidota</taxon>
        <taxon>Bacteroidia</taxon>
        <taxon>Bacteroidales</taxon>
        <taxon>Muribaculaceae</taxon>
        <taxon>Muribaculum</taxon>
    </lineage>
</organism>
<evidence type="ECO:0000256" key="1">
    <source>
        <dbReference type="ARBA" id="ARBA00004442"/>
    </source>
</evidence>
<evidence type="ECO:0000313" key="8">
    <source>
        <dbReference type="EMBL" id="QCD36447.1"/>
    </source>
</evidence>
<sequence>MLQKLHDILIVAGGIMATMLTACSSEEPLAEEPKGDLFVTIEARSPRADEDATSDVHSDLTLQEGIVLIYDEDGVYEGGDRIDPDKRVASLRIPEGKKRIVVLANAPKILRDRVAIDCHTPITDEYGNVKTYKGDTVWSNIKPVYRYYAELRSSLSFSDKVLQSVQSSHRMVLIHDNIVNVAADEEDSKTSYVEIPLAPPMARVDLHARCLPSETSRIAGAAIRVSKAYTKLNWDLSYPNDETTNTVTVEFSDVSDKMTPVVTENELFSDWILENVKEDSPIASLYTYYTDPNAVLEIGLLFKGSVEYDWYPIEMSELLKPGEYKGLEAGHLYQIFITIYPDKVGHIIVDPWVVPSNLEFTIG</sequence>
<dbReference type="KEGG" id="mgod:E7746_11400"/>
<evidence type="ECO:0000256" key="7">
    <source>
        <dbReference type="ARBA" id="ARBA00023288"/>
    </source>
</evidence>
<name>A0A4P7VQA0_9BACT</name>
<dbReference type="InterPro" id="IPR014941">
    <property type="entry name" value="FimB/Mfa2/Mfa3"/>
</dbReference>
<dbReference type="OrthoDB" id="9811475at2"/>
<evidence type="ECO:0000256" key="4">
    <source>
        <dbReference type="ARBA" id="ARBA00023136"/>
    </source>
</evidence>
<dbReference type="AlphaFoldDB" id="A0A4P7VQA0"/>
<evidence type="ECO:0000256" key="3">
    <source>
        <dbReference type="ARBA" id="ARBA00022729"/>
    </source>
</evidence>
<keyword evidence="6" id="KW-0998">Cell outer membrane</keyword>
<dbReference type="PROSITE" id="PS51257">
    <property type="entry name" value="PROKAR_LIPOPROTEIN"/>
    <property type="match status" value="1"/>
</dbReference>
<evidence type="ECO:0000256" key="2">
    <source>
        <dbReference type="ARBA" id="ARBA00007248"/>
    </source>
</evidence>
<protein>
    <recommendedName>
        <fullName evidence="10">Major fimbrial subunit protein N-terminal domain-containing protein</fullName>
    </recommendedName>
</protein>
<gene>
    <name evidence="8" type="ORF">E7746_11400</name>
</gene>
<keyword evidence="5" id="KW-0564">Palmitate</keyword>
<evidence type="ECO:0000313" key="9">
    <source>
        <dbReference type="Proteomes" id="UP000297031"/>
    </source>
</evidence>
<comment type="subcellular location">
    <subcellularLocation>
        <location evidence="1">Cell outer membrane</location>
    </subcellularLocation>
</comment>
<reference evidence="8 9" key="1">
    <citation type="submission" date="2019-02" db="EMBL/GenBank/DDBJ databases">
        <title>Isolation and identification of novel species under the genus Muribaculum.</title>
        <authorList>
            <person name="Miyake S."/>
            <person name="Ding Y."/>
            <person name="Low A."/>
            <person name="Soh M."/>
            <person name="Seedorf H."/>
        </authorList>
    </citation>
    <scope>NUCLEOTIDE SEQUENCE [LARGE SCALE GENOMIC DNA]</scope>
    <source>
        <strain evidence="8 9">TLL-A4</strain>
    </source>
</reference>
<keyword evidence="4" id="KW-0472">Membrane</keyword>
<comment type="similarity">
    <text evidence="2">Belongs to the bacteroidetes fimbrillin superfamily. FimB/Mfa2 family.</text>
</comment>
<keyword evidence="7" id="KW-0449">Lipoprotein</keyword>
<keyword evidence="3" id="KW-0732">Signal</keyword>
<dbReference type="EMBL" id="CP039393">
    <property type="protein sequence ID" value="QCD36447.1"/>
    <property type="molecule type" value="Genomic_DNA"/>
</dbReference>
<dbReference type="GO" id="GO:0009279">
    <property type="term" value="C:cell outer membrane"/>
    <property type="evidence" value="ECO:0007669"/>
    <property type="project" value="UniProtKB-SubCell"/>
</dbReference>
<evidence type="ECO:0000256" key="6">
    <source>
        <dbReference type="ARBA" id="ARBA00023237"/>
    </source>
</evidence>
<evidence type="ECO:0008006" key="10">
    <source>
        <dbReference type="Google" id="ProtNLM"/>
    </source>
</evidence>
<keyword evidence="9" id="KW-1185">Reference proteome</keyword>
<dbReference type="Proteomes" id="UP000297031">
    <property type="component" value="Chromosome"/>
</dbReference>
<accession>A0A4P7VQA0</accession>
<dbReference type="RefSeq" id="WP_136410870.1">
    <property type="nucleotide sequence ID" value="NZ_CP039393.1"/>
</dbReference>
<evidence type="ECO:0000256" key="5">
    <source>
        <dbReference type="ARBA" id="ARBA00023139"/>
    </source>
</evidence>
<dbReference type="Pfam" id="PF08842">
    <property type="entry name" value="Mfa2"/>
    <property type="match status" value="1"/>
</dbReference>
<proteinExistence type="inferred from homology"/>